<evidence type="ECO:0000313" key="3">
    <source>
        <dbReference type="Proteomes" id="UP001148786"/>
    </source>
</evidence>
<protein>
    <submittedName>
        <fullName evidence="2">Uncharacterized protein</fullName>
    </submittedName>
</protein>
<feature type="compositionally biased region" description="Polar residues" evidence="1">
    <location>
        <begin position="76"/>
        <end position="94"/>
    </location>
</feature>
<reference evidence="2" key="1">
    <citation type="submission" date="2022-07" db="EMBL/GenBank/DDBJ databases">
        <title>Genome Sequence of Agrocybe chaxingu.</title>
        <authorList>
            <person name="Buettner E."/>
        </authorList>
    </citation>
    <scope>NUCLEOTIDE SEQUENCE</scope>
    <source>
        <strain evidence="2">MP-N11</strain>
    </source>
</reference>
<comment type="caution">
    <text evidence="2">The sequence shown here is derived from an EMBL/GenBank/DDBJ whole genome shotgun (WGS) entry which is preliminary data.</text>
</comment>
<organism evidence="2 3">
    <name type="scientific">Agrocybe chaxingu</name>
    <dbReference type="NCBI Taxonomy" id="84603"/>
    <lineage>
        <taxon>Eukaryota</taxon>
        <taxon>Fungi</taxon>
        <taxon>Dikarya</taxon>
        <taxon>Basidiomycota</taxon>
        <taxon>Agaricomycotina</taxon>
        <taxon>Agaricomycetes</taxon>
        <taxon>Agaricomycetidae</taxon>
        <taxon>Agaricales</taxon>
        <taxon>Agaricineae</taxon>
        <taxon>Strophariaceae</taxon>
        <taxon>Agrocybe</taxon>
    </lineage>
</organism>
<dbReference type="Proteomes" id="UP001148786">
    <property type="component" value="Unassembled WGS sequence"/>
</dbReference>
<feature type="region of interest" description="Disordered" evidence="1">
    <location>
        <begin position="1"/>
        <end position="111"/>
    </location>
</feature>
<dbReference type="EMBL" id="JANKHO010001257">
    <property type="protein sequence ID" value="KAJ3502609.1"/>
    <property type="molecule type" value="Genomic_DNA"/>
</dbReference>
<feature type="compositionally biased region" description="Basic residues" evidence="1">
    <location>
        <begin position="27"/>
        <end position="36"/>
    </location>
</feature>
<keyword evidence="3" id="KW-1185">Reference proteome</keyword>
<gene>
    <name evidence="2" type="ORF">NLJ89_g8809</name>
</gene>
<accession>A0A9W8JRZ4</accession>
<sequence>MSNQTQPRKPRKKSDLYERTPPPPLRRTGRTSKRRRRDDEPISFALAAAIAVSTPSDLENEAPAMSLLSVPDSESAAESPTSEINQDAQVNVSEGGSPPLLDSDSTVAAPDVRTLPTPPVVHHLDPATSTLHLGPQTIPEAPSSCRPPRNSCQIDPIILREANEVFARRDAARVTTAPPPGALAGVSQRSLCPETVFPRATVAPGLSGGDLASFSQALPPPAQDPPTAHEGFVLTPFHEVHPSTPTLTPTAEAQLRGHHDLSTVQQYLRQKYAHRIGIVQAACRSKIIGKVVKQYIMAKNVSESLEDAGVIKPSAPPVQVEDAIGGDIWVRHQDVVNAFEVNRSTLGTAMTLFRKIESANAWLLVQEEGGPYKGDENDKPVLKDVRAICNRHGFIYHGDISGLLAAYHRGTLDAAVMSVLPAKTSPFMSKKLEPFRHRHNLT</sequence>
<evidence type="ECO:0000256" key="1">
    <source>
        <dbReference type="SAM" id="MobiDB-lite"/>
    </source>
</evidence>
<dbReference type="OrthoDB" id="10495562at2759"/>
<dbReference type="AlphaFoldDB" id="A0A9W8JRZ4"/>
<proteinExistence type="predicted"/>
<name>A0A9W8JRZ4_9AGAR</name>
<evidence type="ECO:0000313" key="2">
    <source>
        <dbReference type="EMBL" id="KAJ3502609.1"/>
    </source>
</evidence>